<dbReference type="STRING" id="1037660.A0A066WBT3"/>
<dbReference type="RefSeq" id="XP_013244723.1">
    <property type="nucleotide sequence ID" value="XM_013389269.1"/>
</dbReference>
<comment type="similarity">
    <text evidence="3">Belongs to the VPS53 family.</text>
</comment>
<dbReference type="InterPro" id="IPR031745">
    <property type="entry name" value="Vps53_C"/>
</dbReference>
<evidence type="ECO:0000256" key="5">
    <source>
        <dbReference type="ARBA" id="ARBA00023034"/>
    </source>
</evidence>
<dbReference type="PANTHER" id="PTHR12820:SF0">
    <property type="entry name" value="VACUOLAR PROTEIN SORTING-ASSOCIATED PROTEIN 53 HOMOLOG"/>
    <property type="match status" value="1"/>
</dbReference>
<keyword evidence="6" id="KW-0472">Membrane</keyword>
<dbReference type="OMA" id="YKFAEAK"/>
<dbReference type="GO" id="GO:0010008">
    <property type="term" value="C:endosome membrane"/>
    <property type="evidence" value="ECO:0007669"/>
    <property type="project" value="UniProtKB-SubCell"/>
</dbReference>
<accession>A0A066WBT3</accession>
<dbReference type="InParanoid" id="A0A066WBT3"/>
<keyword evidence="5" id="KW-0333">Golgi apparatus</keyword>
<dbReference type="GO" id="GO:0042147">
    <property type="term" value="P:retrograde transport, endosome to Golgi"/>
    <property type="evidence" value="ECO:0007669"/>
    <property type="project" value="InterPro"/>
</dbReference>
<dbReference type="InterPro" id="IPR007234">
    <property type="entry name" value="Vps53_N"/>
</dbReference>
<feature type="compositionally biased region" description="Polar residues" evidence="7">
    <location>
        <begin position="806"/>
        <end position="822"/>
    </location>
</feature>
<dbReference type="AlphaFoldDB" id="A0A066WBT3"/>
<feature type="domain" description="Vps53 N-terminal" evidence="8">
    <location>
        <begin position="43"/>
        <end position="409"/>
    </location>
</feature>
<dbReference type="GO" id="GO:0005829">
    <property type="term" value="C:cytosol"/>
    <property type="evidence" value="ECO:0007669"/>
    <property type="project" value="GOC"/>
</dbReference>
<dbReference type="GO" id="GO:0000938">
    <property type="term" value="C:GARP complex"/>
    <property type="evidence" value="ECO:0007669"/>
    <property type="project" value="InterPro"/>
</dbReference>
<protein>
    <submittedName>
        <fullName evidence="10">Uncharacterized protein</fullName>
    </submittedName>
</protein>
<proteinExistence type="inferred from homology"/>
<comment type="caution">
    <text evidence="10">The sequence shown here is derived from an EMBL/GenBank/DDBJ whole genome shotgun (WGS) entry which is preliminary data.</text>
</comment>
<dbReference type="InterPro" id="IPR038260">
    <property type="entry name" value="Vps53_C_sf"/>
</dbReference>
<evidence type="ECO:0000259" key="8">
    <source>
        <dbReference type="Pfam" id="PF04100"/>
    </source>
</evidence>
<gene>
    <name evidence="10" type="ORF">K437DRAFT_254784</name>
</gene>
<keyword evidence="4" id="KW-0967">Endosome</keyword>
<feature type="domain" description="Vps53 C-terminal" evidence="9">
    <location>
        <begin position="658"/>
        <end position="742"/>
    </location>
</feature>
<evidence type="ECO:0000313" key="10">
    <source>
        <dbReference type="EMBL" id="KDN51377.1"/>
    </source>
</evidence>
<evidence type="ECO:0000256" key="1">
    <source>
        <dbReference type="ARBA" id="ARBA00004150"/>
    </source>
</evidence>
<dbReference type="GeneID" id="25263973"/>
<dbReference type="InterPro" id="IPR039766">
    <property type="entry name" value="Vps53"/>
</dbReference>
<evidence type="ECO:0000256" key="4">
    <source>
        <dbReference type="ARBA" id="ARBA00022753"/>
    </source>
</evidence>
<reference evidence="10 11" key="1">
    <citation type="submission" date="2014-05" db="EMBL/GenBank/DDBJ databases">
        <title>Draft genome sequence of a rare smut relative, Tilletiaria anomala UBC 951.</title>
        <authorList>
            <consortium name="DOE Joint Genome Institute"/>
            <person name="Toome M."/>
            <person name="Kuo A."/>
            <person name="Henrissat B."/>
            <person name="Lipzen A."/>
            <person name="Tritt A."/>
            <person name="Yoshinaga Y."/>
            <person name="Zane M."/>
            <person name="Barry K."/>
            <person name="Grigoriev I.V."/>
            <person name="Spatafora J.W."/>
            <person name="Aimea M.C."/>
        </authorList>
    </citation>
    <scope>NUCLEOTIDE SEQUENCE [LARGE SCALE GENOMIC DNA]</scope>
    <source>
        <strain evidence="10 11">UBC 951</strain>
    </source>
</reference>
<evidence type="ECO:0000259" key="9">
    <source>
        <dbReference type="Pfam" id="PF16854"/>
    </source>
</evidence>
<dbReference type="Proteomes" id="UP000027361">
    <property type="component" value="Unassembled WGS sequence"/>
</dbReference>
<evidence type="ECO:0000256" key="6">
    <source>
        <dbReference type="ARBA" id="ARBA00023136"/>
    </source>
</evidence>
<dbReference type="FunCoup" id="A0A066WBT3">
    <property type="interactions" value="417"/>
</dbReference>
<dbReference type="HOGENOM" id="CLU_007339_0_0_1"/>
<dbReference type="PANTHER" id="PTHR12820">
    <property type="entry name" value="VACUOLAR SORTING PROTEIN 53"/>
    <property type="match status" value="1"/>
</dbReference>
<comment type="subcellular location">
    <subcellularLocation>
        <location evidence="2">Endosome membrane</location>
        <topology evidence="2">Peripheral membrane protein</topology>
    </subcellularLocation>
    <subcellularLocation>
        <location evidence="1">Golgi apparatus</location>
        <location evidence="1">trans-Golgi network membrane</location>
        <topology evidence="1">Peripheral membrane protein</topology>
    </subcellularLocation>
</comment>
<dbReference type="Pfam" id="PF16854">
    <property type="entry name" value="VPS53_C"/>
    <property type="match status" value="1"/>
</dbReference>
<evidence type="ECO:0000256" key="2">
    <source>
        <dbReference type="ARBA" id="ARBA00004481"/>
    </source>
</evidence>
<dbReference type="OrthoDB" id="10261632at2759"/>
<dbReference type="EMBL" id="JMSN01000016">
    <property type="protein sequence ID" value="KDN51377.1"/>
    <property type="molecule type" value="Genomic_DNA"/>
</dbReference>
<feature type="region of interest" description="Disordered" evidence="7">
    <location>
        <begin position="413"/>
        <end position="437"/>
    </location>
</feature>
<dbReference type="Pfam" id="PF04100">
    <property type="entry name" value="Vps53_N"/>
    <property type="match status" value="1"/>
</dbReference>
<sequence>MTAVQARSGNELPVTLPLELSASIFSVLHPGSQPPQEPPPIEEQLSQLFPDDTSLCLSNIQAVQGNFRAQIDQEQAETALLVKELEEEQRVARMSNVQEGIGALLAQLSLIREKARESETVVHNITRDIRSLDTAKKNVVQSMTVLKRLQMLASGTQQLARLTQNRNYRDAAHALEAVKALQDFFKDYMSIMRIAELWKQVNELQQKLREMAMGDYEKHLLHDPTNNVRSTPLPDAAMLIDAAGSEATSSLVDWYASLQLREYRRIFRATDEAGQLDNVARRYAWFKRVLKSYEEEHADAFLPAWDVGRALVARFSDVTKDDLKSVLVREQSRLQVATLLEAFTSTMDFEAQLSKRFNRPFKDLANPIAPTPSSSSAATMPTISSVFDPYLAIYVDAQDKTLAEMMSAYRRAGPINPRSGSGSEGHASADPGEPDQHTVLPSSTELFYFYRQTLEQCALLSNRKPFRDLCSVFKKWLRIYANDVLRQSLIRMPGGDRTRLSQDSRPNAHDVQRWCLVINTSDYCATTSLQLEEKLRQKMHSDFRDGLTLEPEREQFLGVISSGVMVLTRELEESIDRAFNQMLRPPQGWAARDETIEKSSYIDDVASALEQVAVIVRQDVENKRYVRMWSDKAVGVVTSRFGLCIVKLKPVSCNAARQLLVDIAEIKTMLLELPRYSPEALNGAIASSYVRYVEKAVSRIVLLLEVLETPESPAESLVNTYISQIGDRSMANFQKVLELRGVRRVDQNALIDHFVNATASSDELSDTSFLTALDLEASLQPLGQAPQPDVTQGLGTPPLGSGTGSNGRNSLHLNRQGSNSQYDHFRESSGLRSPTPGEAAQGNQAGGVGGRAFSDLRRFGTLFGAALGRRRGEMDDTT</sequence>
<evidence type="ECO:0000256" key="3">
    <source>
        <dbReference type="ARBA" id="ARBA00008628"/>
    </source>
</evidence>
<name>A0A066WBT3_TILAU</name>
<dbReference type="Gene3D" id="1.10.357.110">
    <property type="entry name" value="Vacuolar protein sorting-associated protein 53, C-terminus"/>
    <property type="match status" value="1"/>
</dbReference>
<evidence type="ECO:0000313" key="11">
    <source>
        <dbReference type="Proteomes" id="UP000027361"/>
    </source>
</evidence>
<keyword evidence="11" id="KW-1185">Reference proteome</keyword>
<evidence type="ECO:0000256" key="7">
    <source>
        <dbReference type="SAM" id="MobiDB-lite"/>
    </source>
</evidence>
<organism evidence="10 11">
    <name type="scientific">Tilletiaria anomala (strain ATCC 24038 / CBS 436.72 / UBC 951)</name>
    <dbReference type="NCBI Taxonomy" id="1037660"/>
    <lineage>
        <taxon>Eukaryota</taxon>
        <taxon>Fungi</taxon>
        <taxon>Dikarya</taxon>
        <taxon>Basidiomycota</taxon>
        <taxon>Ustilaginomycotina</taxon>
        <taxon>Exobasidiomycetes</taxon>
        <taxon>Georgefischeriales</taxon>
        <taxon>Tilletiariaceae</taxon>
        <taxon>Tilletiaria</taxon>
    </lineage>
</organism>
<feature type="region of interest" description="Disordered" evidence="7">
    <location>
        <begin position="782"/>
        <end position="851"/>
    </location>
</feature>